<feature type="domain" description="DYW" evidence="5">
    <location>
        <begin position="561"/>
        <end position="653"/>
    </location>
</feature>
<dbReference type="InterPro" id="IPR011990">
    <property type="entry name" value="TPR-like_helical_dom_sf"/>
</dbReference>
<dbReference type="Pfam" id="PF13041">
    <property type="entry name" value="PPR_2"/>
    <property type="match status" value="2"/>
</dbReference>
<comment type="similarity">
    <text evidence="1">Belongs to the PPR family. PCMP-H subfamily.</text>
</comment>
<sequence length="653" mass="73283">MTTSSVPVSTLANETISKLKRCKSMKEFHQIHAHMIKTNLVNHTLTISKLIALCSLSALPNSLSYASSVFRRIENPNYFIFYALTKGSCDYGDPLGSITYYVDMVSCLNELDKIAFSLPSVLKACSKLRAFKEGTQFFGQILKTQLWFDPFVSNSVVRMFLELGEIEFARRVFDKMPERDLISWNSMITGYLRVGEVELASQLFEEMPERDLVSFNTMIDGYGKCGRCELAEEVFRMMNEKDVVSWTSMISAYVINHHSSKALDLFREMLSLGVKPDVPAIVSVLAAIADLGFVEEGKWVHDYISLSKINLNSGFIASALIDMYSKCGFIENAYDVFRRVSHGQKNGDWNSMISSLAIHGLGQEALEVFLEMERMNIKPDEITFLGLFSAFSHGGLVDEGQFYFEIMQEKYNIAPKLQHYGCLIDLLARAGNLVDALKVIQHMPIEADVLAWKAILSASTKLGNVVIGEKAALRAIELNPNDSSSYVMLSNIYAKAGKWDDVAKVRLMMKQRGVRKIPGCSSIVVDGKVHQFLVAREMDAGYGSNVHSKIEELVSRLKLEGYEPDLSQVLLDVEQNGKGSLLNLHSEKMALAFGLINTSNGAPIHIVKNLRICCDCHAFIKLVSGVYNRKIVVRDQNRFHHFQNGSCSCRDYW</sequence>
<dbReference type="EMBL" id="JAUESC010000002">
    <property type="protein sequence ID" value="KAK0603447.1"/>
    <property type="molecule type" value="Genomic_DNA"/>
</dbReference>
<dbReference type="InterPro" id="IPR032867">
    <property type="entry name" value="DYW_dom"/>
</dbReference>
<dbReference type="InterPro" id="IPR002885">
    <property type="entry name" value="PPR_rpt"/>
</dbReference>
<dbReference type="FunFam" id="1.25.40.10:FF:000277">
    <property type="entry name" value="Pentatricopeptide repeat-containing protein, mitochondrial"/>
    <property type="match status" value="1"/>
</dbReference>
<feature type="repeat" description="PPR" evidence="4">
    <location>
        <begin position="482"/>
        <end position="516"/>
    </location>
</feature>
<evidence type="ECO:0000259" key="5">
    <source>
        <dbReference type="Pfam" id="PF14432"/>
    </source>
</evidence>
<keyword evidence="2" id="KW-0677">Repeat</keyword>
<evidence type="ECO:0000313" key="6">
    <source>
        <dbReference type="EMBL" id="KAK0603447.1"/>
    </source>
</evidence>
<dbReference type="Gene3D" id="1.25.40.10">
    <property type="entry name" value="Tetratricopeptide repeat domain"/>
    <property type="match status" value="3"/>
</dbReference>
<dbReference type="GO" id="GO:0003723">
    <property type="term" value="F:RNA binding"/>
    <property type="evidence" value="ECO:0007669"/>
    <property type="project" value="InterPro"/>
</dbReference>
<dbReference type="Pfam" id="PF20431">
    <property type="entry name" value="E_motif"/>
    <property type="match status" value="1"/>
</dbReference>
<feature type="repeat" description="PPR" evidence="4">
    <location>
        <begin position="345"/>
        <end position="379"/>
    </location>
</feature>
<evidence type="ECO:0000256" key="1">
    <source>
        <dbReference type="ARBA" id="ARBA00006643"/>
    </source>
</evidence>
<comment type="caution">
    <text evidence="6">The sequence shown here is derived from an EMBL/GenBank/DDBJ whole genome shotgun (WGS) entry which is preliminary data.</text>
</comment>
<evidence type="ECO:0000256" key="3">
    <source>
        <dbReference type="ARBA" id="ARBA00061659"/>
    </source>
</evidence>
<dbReference type="InterPro" id="IPR046960">
    <property type="entry name" value="PPR_At4g14850-like_plant"/>
</dbReference>
<protein>
    <recommendedName>
        <fullName evidence="5">DYW domain-containing protein</fullName>
    </recommendedName>
</protein>
<evidence type="ECO:0000256" key="4">
    <source>
        <dbReference type="PROSITE-ProRule" id="PRU00708"/>
    </source>
</evidence>
<reference evidence="6" key="2">
    <citation type="submission" date="2023-06" db="EMBL/GenBank/DDBJ databases">
        <authorList>
            <person name="Swenson N.G."/>
            <person name="Wegrzyn J.L."/>
            <person name="Mcevoy S.L."/>
        </authorList>
    </citation>
    <scope>NUCLEOTIDE SEQUENCE</scope>
    <source>
        <strain evidence="6">NS2018</strain>
        <tissue evidence="6">Leaf</tissue>
    </source>
</reference>
<dbReference type="NCBIfam" id="TIGR00756">
    <property type="entry name" value="PPR"/>
    <property type="match status" value="4"/>
</dbReference>
<comment type="similarity">
    <text evidence="3">Belongs to the PPR family. PCMP-E subfamily.</text>
</comment>
<gene>
    <name evidence="6" type="ORF">LWI29_005039</name>
</gene>
<dbReference type="Pfam" id="PF01535">
    <property type="entry name" value="PPR"/>
    <property type="match status" value="4"/>
</dbReference>
<dbReference type="GO" id="GO:0008270">
    <property type="term" value="F:zinc ion binding"/>
    <property type="evidence" value="ECO:0007669"/>
    <property type="project" value="InterPro"/>
</dbReference>
<dbReference type="AlphaFoldDB" id="A0AA39W4Q9"/>
<dbReference type="Proteomes" id="UP001168877">
    <property type="component" value="Unassembled WGS sequence"/>
</dbReference>
<keyword evidence="7" id="KW-1185">Reference proteome</keyword>
<accession>A0AA39W4Q9</accession>
<feature type="repeat" description="PPR" evidence="4">
    <location>
        <begin position="180"/>
        <end position="214"/>
    </location>
</feature>
<evidence type="ECO:0000256" key="2">
    <source>
        <dbReference type="ARBA" id="ARBA00022737"/>
    </source>
</evidence>
<dbReference type="SUPFAM" id="SSF48452">
    <property type="entry name" value="TPR-like"/>
    <property type="match status" value="1"/>
</dbReference>
<dbReference type="PANTHER" id="PTHR47926">
    <property type="entry name" value="PENTATRICOPEPTIDE REPEAT-CONTAINING PROTEIN"/>
    <property type="match status" value="1"/>
</dbReference>
<organism evidence="6 7">
    <name type="scientific">Acer saccharum</name>
    <name type="common">Sugar maple</name>
    <dbReference type="NCBI Taxonomy" id="4024"/>
    <lineage>
        <taxon>Eukaryota</taxon>
        <taxon>Viridiplantae</taxon>
        <taxon>Streptophyta</taxon>
        <taxon>Embryophyta</taxon>
        <taxon>Tracheophyta</taxon>
        <taxon>Spermatophyta</taxon>
        <taxon>Magnoliopsida</taxon>
        <taxon>eudicotyledons</taxon>
        <taxon>Gunneridae</taxon>
        <taxon>Pentapetalae</taxon>
        <taxon>rosids</taxon>
        <taxon>malvids</taxon>
        <taxon>Sapindales</taxon>
        <taxon>Sapindaceae</taxon>
        <taxon>Hippocastanoideae</taxon>
        <taxon>Acereae</taxon>
        <taxon>Acer</taxon>
    </lineage>
</organism>
<dbReference type="PROSITE" id="PS51375">
    <property type="entry name" value="PPR"/>
    <property type="match status" value="4"/>
</dbReference>
<dbReference type="Pfam" id="PF14432">
    <property type="entry name" value="DYW_deaminase"/>
    <property type="match status" value="1"/>
</dbReference>
<dbReference type="InterPro" id="IPR046848">
    <property type="entry name" value="E_motif"/>
</dbReference>
<reference evidence="6" key="1">
    <citation type="journal article" date="2022" name="Plant J.">
        <title>Strategies of tolerance reflected in two North American maple genomes.</title>
        <authorList>
            <person name="McEvoy S.L."/>
            <person name="Sezen U.U."/>
            <person name="Trouern-Trend A."/>
            <person name="McMahon S.M."/>
            <person name="Schaberg P.G."/>
            <person name="Yang J."/>
            <person name="Wegrzyn J.L."/>
            <person name="Swenson N.G."/>
        </authorList>
    </citation>
    <scope>NUCLEOTIDE SEQUENCE</scope>
    <source>
        <strain evidence="6">NS2018</strain>
    </source>
</reference>
<evidence type="ECO:0000313" key="7">
    <source>
        <dbReference type="Proteomes" id="UP001168877"/>
    </source>
</evidence>
<name>A0AA39W4Q9_ACESA</name>
<dbReference type="PANTHER" id="PTHR47926:SF436">
    <property type="entry name" value="PENTATRICOPEPTIDE REPEAT-CONTAINING PROTEIN ELI1, CHLOROPLASTIC-LIKE ISOFORM X2"/>
    <property type="match status" value="1"/>
</dbReference>
<dbReference type="GO" id="GO:0016556">
    <property type="term" value="P:mRNA modification"/>
    <property type="evidence" value="ECO:0007669"/>
    <property type="project" value="UniProtKB-ARBA"/>
</dbReference>
<dbReference type="GO" id="GO:0005737">
    <property type="term" value="C:cytoplasm"/>
    <property type="evidence" value="ECO:0007669"/>
    <property type="project" value="UniProtKB-ARBA"/>
</dbReference>
<proteinExistence type="inferred from homology"/>
<feature type="repeat" description="PPR" evidence="4">
    <location>
        <begin position="242"/>
        <end position="276"/>
    </location>
</feature>